<evidence type="ECO:0000256" key="2">
    <source>
        <dbReference type="ARBA" id="ARBA00009773"/>
    </source>
</evidence>
<feature type="transmembrane region" description="Helical" evidence="6">
    <location>
        <begin position="190"/>
        <end position="211"/>
    </location>
</feature>
<evidence type="ECO:0000256" key="6">
    <source>
        <dbReference type="SAM" id="Phobius"/>
    </source>
</evidence>
<feature type="transmembrane region" description="Helical" evidence="6">
    <location>
        <begin position="217"/>
        <end position="247"/>
    </location>
</feature>
<evidence type="ECO:0000256" key="1">
    <source>
        <dbReference type="ARBA" id="ARBA00004141"/>
    </source>
</evidence>
<evidence type="ECO:0000313" key="7">
    <source>
        <dbReference type="EMBL" id="UTJ07916.1"/>
    </source>
</evidence>
<evidence type="ECO:0000256" key="3">
    <source>
        <dbReference type="ARBA" id="ARBA00022692"/>
    </source>
</evidence>
<dbReference type="PANTHER" id="PTHR21716:SF64">
    <property type="entry name" value="AI-2 TRANSPORT PROTEIN TQSA"/>
    <property type="match status" value="1"/>
</dbReference>
<feature type="transmembrane region" description="Helical" evidence="6">
    <location>
        <begin position="55"/>
        <end position="76"/>
    </location>
</feature>
<dbReference type="Proteomes" id="UP001060012">
    <property type="component" value="Chromosome"/>
</dbReference>
<evidence type="ECO:0000256" key="5">
    <source>
        <dbReference type="ARBA" id="ARBA00023136"/>
    </source>
</evidence>
<keyword evidence="8" id="KW-1185">Reference proteome</keyword>
<evidence type="ECO:0000256" key="4">
    <source>
        <dbReference type="ARBA" id="ARBA00022989"/>
    </source>
</evidence>
<proteinExistence type="inferred from homology"/>
<keyword evidence="3 6" id="KW-0812">Transmembrane</keyword>
<comment type="similarity">
    <text evidence="2">Belongs to the autoinducer-2 exporter (AI-2E) (TC 2.A.86) family.</text>
</comment>
<feature type="transmembrane region" description="Helical" evidence="6">
    <location>
        <begin position="6"/>
        <end position="35"/>
    </location>
</feature>
<gene>
    <name evidence="7" type="ORF">NJU99_08820</name>
</gene>
<feature type="transmembrane region" description="Helical" evidence="6">
    <location>
        <begin position="254"/>
        <end position="272"/>
    </location>
</feature>
<feature type="transmembrane region" description="Helical" evidence="6">
    <location>
        <begin position="133"/>
        <end position="156"/>
    </location>
</feature>
<keyword evidence="4 6" id="KW-1133">Transmembrane helix</keyword>
<evidence type="ECO:0000313" key="8">
    <source>
        <dbReference type="Proteomes" id="UP001060012"/>
    </source>
</evidence>
<organism evidence="7 8">
    <name type="scientific">Arcobacter roscoffensis</name>
    <dbReference type="NCBI Taxonomy" id="2961520"/>
    <lineage>
        <taxon>Bacteria</taxon>
        <taxon>Pseudomonadati</taxon>
        <taxon>Campylobacterota</taxon>
        <taxon>Epsilonproteobacteria</taxon>
        <taxon>Campylobacterales</taxon>
        <taxon>Arcobacteraceae</taxon>
        <taxon>Arcobacter</taxon>
    </lineage>
</organism>
<dbReference type="EMBL" id="CP100595">
    <property type="protein sequence ID" value="UTJ07916.1"/>
    <property type="molecule type" value="Genomic_DNA"/>
</dbReference>
<reference evidence="7" key="1">
    <citation type="submission" date="2022-07" db="EMBL/GenBank/DDBJ databases">
        <title>Arcobacter roscoffensis sp. nov., a marine bacterium isolated from coastal seawater collected from Roscoff, France.</title>
        <authorList>
            <person name="Pascual J."/>
            <person name="Lepeaux C."/>
            <person name="Methner A."/>
            <person name="Overmann J."/>
        </authorList>
    </citation>
    <scope>NUCLEOTIDE SEQUENCE</scope>
    <source>
        <strain evidence="7">ARW1-2F2</strain>
    </source>
</reference>
<sequence>MNLRNYFFYLATSVVIIAGLKVASEIVVLLFLSIFISSIISSLLKFLQKGKVPKIISYLIVLSIITIFSLLVYYIINISLKDFLGNLNSYEKGFNDLIVNTIGLVEQYGYTVDKDQILQTLNLSSFFGFTTNIIGNIGSFLSKFLLIIIGIAFILAESKSFETKLKMIFKSNAQKLKHFNLFSQNIQKYFLVKSTTSFLTGFIIAVVLMYFDVDYPILWGVIAMLFNFVPVVGSIIAAIPAVLLSLLNADINTTIILIILYMTINISISNIIEPKLMGKELGLSPLVIFFSLILWGWVLGIVGMFLAVPITMTLKIAFNSNSSTHWIAILMSDLSKNRKDKENNF</sequence>
<keyword evidence="5 6" id="KW-0472">Membrane</keyword>
<dbReference type="InterPro" id="IPR002549">
    <property type="entry name" value="AI-2E-like"/>
</dbReference>
<name>A0ABY5EAU3_9BACT</name>
<comment type="subcellular location">
    <subcellularLocation>
        <location evidence="1">Membrane</location>
        <topology evidence="1">Multi-pass membrane protein</topology>
    </subcellularLocation>
</comment>
<accession>A0ABY5EAU3</accession>
<protein>
    <submittedName>
        <fullName evidence="7">AI-2E family transporter</fullName>
    </submittedName>
</protein>
<feature type="transmembrane region" description="Helical" evidence="6">
    <location>
        <begin position="284"/>
        <end position="308"/>
    </location>
</feature>
<dbReference type="RefSeq" id="WP_254578090.1">
    <property type="nucleotide sequence ID" value="NZ_CP100595.1"/>
</dbReference>
<dbReference type="PANTHER" id="PTHR21716">
    <property type="entry name" value="TRANSMEMBRANE PROTEIN"/>
    <property type="match status" value="1"/>
</dbReference>
<dbReference type="Pfam" id="PF01594">
    <property type="entry name" value="AI-2E_transport"/>
    <property type="match status" value="1"/>
</dbReference>